<evidence type="ECO:0000313" key="6">
    <source>
        <dbReference type="Proteomes" id="UP001275932"/>
    </source>
</evidence>
<dbReference type="InterPro" id="IPR015421">
    <property type="entry name" value="PyrdxlP-dep_Trfase_major"/>
</dbReference>
<evidence type="ECO:0000256" key="2">
    <source>
        <dbReference type="ARBA" id="ARBA00009077"/>
    </source>
</evidence>
<keyword evidence="6" id="KW-1185">Reference proteome</keyword>
<dbReference type="PIRSF" id="PIRSF001434">
    <property type="entry name" value="CGS"/>
    <property type="match status" value="1"/>
</dbReference>
<name>A0ABU4WH79_9BACT</name>
<comment type="caution">
    <text evidence="5">The sequence shown here is derived from an EMBL/GenBank/DDBJ whole genome shotgun (WGS) entry which is preliminary data.</text>
</comment>
<dbReference type="Proteomes" id="UP001275932">
    <property type="component" value="Unassembled WGS sequence"/>
</dbReference>
<comment type="cofactor">
    <cofactor evidence="1 4">
        <name>pyridoxal 5'-phosphate</name>
        <dbReference type="ChEBI" id="CHEBI:597326"/>
    </cofactor>
</comment>
<comment type="similarity">
    <text evidence="2 4">Belongs to the trans-sulfuration enzymes family.</text>
</comment>
<evidence type="ECO:0000256" key="1">
    <source>
        <dbReference type="ARBA" id="ARBA00001933"/>
    </source>
</evidence>
<reference evidence="5 6" key="1">
    <citation type="submission" date="2022-03" db="EMBL/GenBank/DDBJ databases">
        <title>Novel taxa within the pig intestine.</title>
        <authorList>
            <person name="Wylensek D."/>
            <person name="Bishof K."/>
            <person name="Afrizal A."/>
            <person name="Clavel T."/>
        </authorList>
    </citation>
    <scope>NUCLEOTIDE SEQUENCE [LARGE SCALE GENOMIC DNA]</scope>
    <source>
        <strain evidence="5 6">CLA-KB-P66</strain>
    </source>
</reference>
<dbReference type="Pfam" id="PF01053">
    <property type="entry name" value="Cys_Met_Meta_PP"/>
    <property type="match status" value="1"/>
</dbReference>
<dbReference type="Gene3D" id="3.90.1150.10">
    <property type="entry name" value="Aspartate Aminotransferase, domain 1"/>
    <property type="match status" value="1"/>
</dbReference>
<evidence type="ECO:0000256" key="4">
    <source>
        <dbReference type="RuleBase" id="RU362118"/>
    </source>
</evidence>
<dbReference type="SUPFAM" id="SSF53383">
    <property type="entry name" value="PLP-dependent transferases"/>
    <property type="match status" value="1"/>
</dbReference>
<dbReference type="InterPro" id="IPR015422">
    <property type="entry name" value="PyrdxlP-dep_Trfase_small"/>
</dbReference>
<dbReference type="Gene3D" id="3.40.640.10">
    <property type="entry name" value="Type I PLP-dependent aspartate aminotransferase-like (Major domain)"/>
    <property type="match status" value="1"/>
</dbReference>
<proteinExistence type="inferred from homology"/>
<dbReference type="NCBIfam" id="TIGR01326">
    <property type="entry name" value="OAH_OAS_sulfhy"/>
    <property type="match status" value="1"/>
</dbReference>
<dbReference type="PANTHER" id="PTHR43797:SF3">
    <property type="entry name" value="O-ACETYLHOMOSERINE SULFHYDRYLASE"/>
    <property type="match status" value="1"/>
</dbReference>
<dbReference type="EMBL" id="JALBUT010000007">
    <property type="protein sequence ID" value="MDX8415921.1"/>
    <property type="molecule type" value="Genomic_DNA"/>
</dbReference>
<dbReference type="InterPro" id="IPR015424">
    <property type="entry name" value="PyrdxlP-dep_Trfase"/>
</dbReference>
<evidence type="ECO:0000313" key="5">
    <source>
        <dbReference type="EMBL" id="MDX8415921.1"/>
    </source>
</evidence>
<evidence type="ECO:0000256" key="3">
    <source>
        <dbReference type="ARBA" id="ARBA00022898"/>
    </source>
</evidence>
<dbReference type="RefSeq" id="WP_370397374.1">
    <property type="nucleotide sequence ID" value="NZ_JALBUT010000007.1"/>
</dbReference>
<dbReference type="PANTHER" id="PTHR43797">
    <property type="entry name" value="HOMOCYSTEINE/CYSTEINE SYNTHASE"/>
    <property type="match status" value="1"/>
</dbReference>
<protein>
    <submittedName>
        <fullName evidence="5">O-acetylhomoserine aminocarboxypropyltransferase/cysteine synthase</fullName>
    </submittedName>
</protein>
<accession>A0ABU4WH79</accession>
<dbReference type="InterPro" id="IPR000277">
    <property type="entry name" value="Cys/Met-Metab_PyrdxlP-dep_enz"/>
</dbReference>
<sequence length="423" mass="46668">MENKTHIETLAVQAGYEPKNGEPRVLPICQSTTFRYTSCEELAKLFDLDESGYFYTRLGNPTIDALERKFAALEGGIGAIAFSSGQAASTALIFNLCNAGDHILSASTIYGGTYNLFAHTVKKLGVEVTFVDPKASADEIRSKVRPNTKFIFGETLSNPSVKVLDFEKFANVAREFNIPFAVDNTFPTPALCRPFDFGANLVIHSLSKYADGHASAMGGIIVDKGDFNYDNPKFPDFCTPDESYHGMVYAKKFGKFAFLVKARTHIMRDTGAILSPQNAFLINMNLETLPLRMERHSSNALKLAEFLENHPKVSWVEYPGLKSSPEKPYADKYLKACSGVLTFGPKGGAHEAEKFMNSLKLAAQVIHVADSRTSVLHPASTTHRQLSEEAQRETGILPELIRVSVGIEHIDDIIVDFKQALEK</sequence>
<dbReference type="InterPro" id="IPR006235">
    <property type="entry name" value="OAc-hSer/O-AcSer_sulfhydrylase"/>
</dbReference>
<organism evidence="5 6">
    <name type="scientific">Intestinicryptomonas porci</name>
    <dbReference type="NCBI Taxonomy" id="2926320"/>
    <lineage>
        <taxon>Bacteria</taxon>
        <taxon>Pseudomonadati</taxon>
        <taxon>Verrucomicrobiota</taxon>
        <taxon>Opitutia</taxon>
        <taxon>Opitutales</taxon>
        <taxon>Intestinicryptomonaceae</taxon>
        <taxon>Intestinicryptomonas</taxon>
    </lineage>
</organism>
<dbReference type="CDD" id="cd00614">
    <property type="entry name" value="CGS_like"/>
    <property type="match status" value="1"/>
</dbReference>
<gene>
    <name evidence="5" type="ORF">MOX91_07000</name>
</gene>
<keyword evidence="3 4" id="KW-0663">Pyridoxal phosphate</keyword>